<dbReference type="EMBL" id="WACR01000002">
    <property type="protein sequence ID" value="KAB1065587.1"/>
    <property type="molecule type" value="Genomic_DNA"/>
</dbReference>
<name>A0A6N6MAW3_9FLAO</name>
<feature type="signal peptide" evidence="1">
    <location>
        <begin position="1"/>
        <end position="19"/>
    </location>
</feature>
<evidence type="ECO:0008006" key="4">
    <source>
        <dbReference type="Google" id="ProtNLM"/>
    </source>
</evidence>
<keyword evidence="3" id="KW-1185">Reference proteome</keyword>
<comment type="caution">
    <text evidence="2">The sequence shown here is derived from an EMBL/GenBank/DDBJ whole genome shotgun (WGS) entry which is preliminary data.</text>
</comment>
<evidence type="ECO:0000256" key="1">
    <source>
        <dbReference type="SAM" id="SignalP"/>
    </source>
</evidence>
<feature type="chain" id="PRO_5027047327" description="DUF4837 family protein" evidence="1">
    <location>
        <begin position="20"/>
        <end position="357"/>
    </location>
</feature>
<accession>A0A6N6MAW3</accession>
<protein>
    <recommendedName>
        <fullName evidence="4">DUF4837 family protein</fullName>
    </recommendedName>
</protein>
<proteinExistence type="predicted"/>
<evidence type="ECO:0000313" key="2">
    <source>
        <dbReference type="EMBL" id="KAB1065587.1"/>
    </source>
</evidence>
<organism evidence="2 3">
    <name type="scientific">Salibacter halophilus</name>
    <dbReference type="NCBI Taxonomy" id="1803916"/>
    <lineage>
        <taxon>Bacteria</taxon>
        <taxon>Pseudomonadati</taxon>
        <taxon>Bacteroidota</taxon>
        <taxon>Flavobacteriia</taxon>
        <taxon>Flavobacteriales</taxon>
        <taxon>Salibacteraceae</taxon>
        <taxon>Salibacter</taxon>
    </lineage>
</organism>
<keyword evidence="1" id="KW-0732">Signal</keyword>
<dbReference type="RefSeq" id="WP_151166411.1">
    <property type="nucleotide sequence ID" value="NZ_WACR01000002.1"/>
</dbReference>
<dbReference type="Proteomes" id="UP000435357">
    <property type="component" value="Unassembled WGS sequence"/>
</dbReference>
<dbReference type="OrthoDB" id="1013052at2"/>
<gene>
    <name evidence="2" type="ORF">F3059_02735</name>
</gene>
<dbReference type="AlphaFoldDB" id="A0A6N6MAW3"/>
<evidence type="ECO:0000313" key="3">
    <source>
        <dbReference type="Proteomes" id="UP000435357"/>
    </source>
</evidence>
<reference evidence="2 3" key="1">
    <citation type="submission" date="2019-09" db="EMBL/GenBank/DDBJ databases">
        <title>Genomes of Cryomorphaceae.</title>
        <authorList>
            <person name="Bowman J.P."/>
        </authorList>
    </citation>
    <scope>NUCLEOTIDE SEQUENCE [LARGE SCALE GENOMIC DNA]</scope>
    <source>
        <strain evidence="2 3">KCTC 52047</strain>
    </source>
</reference>
<sequence length="357" mass="40153">MKKLILTLTLIFSLSAAYSQDARQYQQIVRMTPTLSEGIDDQLFAPNAKVALVTVIPSTFSMEPEKGSESVANILIEQLKNDLQSMGVNVEYTLHEPVRTSFGNVEGVNKLTKSLHENDINYLVQVGYPAWAKKSKALKKDDFFVTMSEYRGIPLDDKYMAYYPINGDEYDAGAKAIFGSLDDIKSKLKEASNSAPKEEANFKGYIVDEPIEIKIENGIPENLSSRTLHQIDYSDYTSRLGGKKYEKLMEAFDELAEDGYVAETKSFDLNGDRSDVELATAFVSGLSTITKFSTSHKTFGRTDVSTKLTFYFFLIDYKTNTYYLAFSDKNKLNEPVMADIKKAGENLAERIERLSDK</sequence>